<reference evidence="1 2" key="1">
    <citation type="journal article" date="2003" name="Nature">
        <title>Genome divergence in two Prochlorococcus ecotypes reflects oceanic niche differentiation.</title>
        <authorList>
            <person name="Rocap G."/>
            <person name="Larimer F.W."/>
            <person name="Lamerdin J.E."/>
            <person name="Malfatti S."/>
            <person name="Chain P."/>
            <person name="Ahlgren N.A."/>
            <person name="Arellano A."/>
            <person name="Coleman M."/>
            <person name="Hauser L."/>
            <person name="Hess W.R."/>
            <person name="Johnson Z.I."/>
            <person name="Land M.L."/>
            <person name="Lindell D."/>
            <person name="Post A.F."/>
            <person name="Regala W."/>
            <person name="Shah M."/>
            <person name="Shaw S.L."/>
            <person name="Steglich C."/>
            <person name="Sullivan M.B."/>
            <person name="Ting C.S."/>
            <person name="Tolonen A."/>
            <person name="Webb E.A."/>
            <person name="Zinser E.R."/>
            <person name="Chisholm S.W."/>
        </authorList>
    </citation>
    <scope>NUCLEOTIDE SEQUENCE [LARGE SCALE GENOMIC DNA]</scope>
    <source>
        <strain evidence="2">MIT 9313</strain>
    </source>
</reference>
<sequence length="85" mass="9497">MIRINDVVEELADDVFIRQSKSMSNNELSIEQLQAINGGVTSGGNGVLCFTGTEEIDAITDGRKKTDFMKAKRISLTDGSFYYWR</sequence>
<dbReference type="EMBL" id="BX548175">
    <property type="protein sequence ID" value="CAE20421.1"/>
    <property type="molecule type" value="Genomic_DNA"/>
</dbReference>
<evidence type="ECO:0000313" key="1">
    <source>
        <dbReference type="EMBL" id="CAE20421.1"/>
    </source>
</evidence>
<dbReference type="Proteomes" id="UP000001423">
    <property type="component" value="Chromosome"/>
</dbReference>
<name>Q7V8T2_PROMM</name>
<dbReference type="AlphaFoldDB" id="Q7V8T2"/>
<dbReference type="NCBIfam" id="NF033456">
    <property type="entry name" value="RiPP_CCRG-2"/>
    <property type="match status" value="1"/>
</dbReference>
<proteinExistence type="predicted"/>
<protein>
    <submittedName>
        <fullName evidence="1">Possible Profilin</fullName>
    </submittedName>
</protein>
<dbReference type="HOGENOM" id="CLU_2510032_0_0_3"/>
<evidence type="ECO:0000313" key="2">
    <source>
        <dbReference type="Proteomes" id="UP000001423"/>
    </source>
</evidence>
<gene>
    <name evidence="1" type="ordered locus">PMT_0246</name>
</gene>
<dbReference type="KEGG" id="pmt:PMT_0246"/>
<organism evidence="1 2">
    <name type="scientific">Prochlorococcus marinus (strain MIT 9313)</name>
    <dbReference type="NCBI Taxonomy" id="74547"/>
    <lineage>
        <taxon>Bacteria</taxon>
        <taxon>Bacillati</taxon>
        <taxon>Cyanobacteriota</taxon>
        <taxon>Cyanophyceae</taxon>
        <taxon>Synechococcales</taxon>
        <taxon>Prochlorococcaceae</taxon>
        <taxon>Prochlorococcus</taxon>
    </lineage>
</organism>
<keyword evidence="2" id="KW-1185">Reference proteome</keyword>
<accession>Q7V8T2</accession>